<dbReference type="EMBL" id="OV121133">
    <property type="protein sequence ID" value="CAH0550372.1"/>
    <property type="molecule type" value="Genomic_DNA"/>
</dbReference>
<dbReference type="GO" id="GO:0006357">
    <property type="term" value="P:regulation of transcription by RNA polymerase II"/>
    <property type="evidence" value="ECO:0007669"/>
    <property type="project" value="TreeGrafter"/>
</dbReference>
<reference evidence="5" key="1">
    <citation type="submission" date="2021-12" db="EMBL/GenBank/DDBJ databases">
        <authorList>
            <person name="King R."/>
        </authorList>
    </citation>
    <scope>NUCLEOTIDE SEQUENCE</scope>
</reference>
<dbReference type="OrthoDB" id="8195830at2759"/>
<dbReference type="PANTHER" id="PTHR12243">
    <property type="entry name" value="MADF DOMAIN TRANSCRIPTION FACTOR"/>
    <property type="match status" value="1"/>
</dbReference>
<evidence type="ECO:0000256" key="1">
    <source>
        <dbReference type="PROSITE-ProRule" id="PRU00371"/>
    </source>
</evidence>
<dbReference type="GO" id="GO:0005667">
    <property type="term" value="C:transcription regulator complex"/>
    <property type="evidence" value="ECO:0007669"/>
    <property type="project" value="TreeGrafter"/>
</dbReference>
<feature type="domain" description="BESS" evidence="4">
    <location>
        <begin position="331"/>
        <end position="370"/>
    </location>
</feature>
<dbReference type="Pfam" id="PF10545">
    <property type="entry name" value="MADF_DNA_bdg"/>
    <property type="match status" value="1"/>
</dbReference>
<dbReference type="Proteomes" id="UP001154078">
    <property type="component" value="Chromosome 2"/>
</dbReference>
<dbReference type="Pfam" id="PF02944">
    <property type="entry name" value="BESS"/>
    <property type="match status" value="1"/>
</dbReference>
<accession>A0A9P0AYL0</accession>
<evidence type="ECO:0000259" key="4">
    <source>
        <dbReference type="PROSITE" id="PS51031"/>
    </source>
</evidence>
<feature type="domain" description="MADF" evidence="3">
    <location>
        <begin position="178"/>
        <end position="266"/>
    </location>
</feature>
<dbReference type="InterPro" id="IPR039353">
    <property type="entry name" value="TF_Adf1"/>
</dbReference>
<dbReference type="GO" id="GO:0003677">
    <property type="term" value="F:DNA binding"/>
    <property type="evidence" value="ECO:0007669"/>
    <property type="project" value="InterPro"/>
</dbReference>
<dbReference type="InterPro" id="IPR006578">
    <property type="entry name" value="MADF-dom"/>
</dbReference>
<organism evidence="5 6">
    <name type="scientific">Brassicogethes aeneus</name>
    <name type="common">Rape pollen beetle</name>
    <name type="synonym">Meligethes aeneus</name>
    <dbReference type="NCBI Taxonomy" id="1431903"/>
    <lineage>
        <taxon>Eukaryota</taxon>
        <taxon>Metazoa</taxon>
        <taxon>Ecdysozoa</taxon>
        <taxon>Arthropoda</taxon>
        <taxon>Hexapoda</taxon>
        <taxon>Insecta</taxon>
        <taxon>Pterygota</taxon>
        <taxon>Neoptera</taxon>
        <taxon>Endopterygota</taxon>
        <taxon>Coleoptera</taxon>
        <taxon>Polyphaga</taxon>
        <taxon>Cucujiformia</taxon>
        <taxon>Nitidulidae</taxon>
        <taxon>Meligethinae</taxon>
        <taxon>Brassicogethes</taxon>
    </lineage>
</organism>
<protein>
    <recommendedName>
        <fullName evidence="7">MADF domain-containing protein</fullName>
    </recommendedName>
</protein>
<feature type="compositionally biased region" description="Acidic residues" evidence="2">
    <location>
        <begin position="294"/>
        <end position="309"/>
    </location>
</feature>
<dbReference type="GO" id="GO:0005634">
    <property type="term" value="C:nucleus"/>
    <property type="evidence" value="ECO:0007669"/>
    <property type="project" value="UniProtKB-SubCell"/>
</dbReference>
<feature type="region of interest" description="Disordered" evidence="2">
    <location>
        <begin position="291"/>
        <end position="317"/>
    </location>
</feature>
<keyword evidence="6" id="KW-1185">Reference proteome</keyword>
<dbReference type="PROSITE" id="PS51031">
    <property type="entry name" value="BESS"/>
    <property type="match status" value="1"/>
</dbReference>
<evidence type="ECO:0000256" key="2">
    <source>
        <dbReference type="SAM" id="MobiDB-lite"/>
    </source>
</evidence>
<comment type="subcellular location">
    <subcellularLocation>
        <location evidence="1">Nucleus</location>
    </subcellularLocation>
</comment>
<evidence type="ECO:0008006" key="7">
    <source>
        <dbReference type="Google" id="ProtNLM"/>
    </source>
</evidence>
<keyword evidence="1" id="KW-0539">Nucleus</keyword>
<evidence type="ECO:0000313" key="6">
    <source>
        <dbReference type="Proteomes" id="UP001154078"/>
    </source>
</evidence>
<dbReference type="AlphaFoldDB" id="A0A9P0AYL0"/>
<sequence>MQFNFKNFSTKTAHKARIRRCKFLQQLCRGNQVKQEKADNVKTLQVKHYGAKWEEDDELLYFFARGNLVPDLKETPDLCAFTGRQNSKSNLAFYWKYGAVHRIAAPAVCVTAWNFVSAIRAAARSGTERTRAAFTALQSVALRSLCKYVFLQKNITPHVTSHYATNCLIDKMSFKEEFLIKTIENHPVIYDKSLAAYKNTNAREKAWTEVGKICNLEDIEYIKKRWRTLRDAFIKNYRSSNIAKNGKKKRKWIFFDQMLFLVPHIEYKDTGSNQAQHDDDSFAETFQIVTNNDNNDDEDDDDNEDETVEEAQSSQGHEIENRKIRFIKKKYDADECFMLSCVPCLRRLSPQNNMLARIQIQNLLFKLEFGENLEEFYSSTSKNSTIHKRE</sequence>
<evidence type="ECO:0000259" key="3">
    <source>
        <dbReference type="PROSITE" id="PS51029"/>
    </source>
</evidence>
<evidence type="ECO:0000313" key="5">
    <source>
        <dbReference type="EMBL" id="CAH0550372.1"/>
    </source>
</evidence>
<dbReference type="SMART" id="SM00595">
    <property type="entry name" value="MADF"/>
    <property type="match status" value="1"/>
</dbReference>
<dbReference type="PANTHER" id="PTHR12243:SF67">
    <property type="entry name" value="COREPRESSOR OF PANGOLIN, ISOFORM A-RELATED"/>
    <property type="match status" value="1"/>
</dbReference>
<dbReference type="InterPro" id="IPR004210">
    <property type="entry name" value="BESS_motif"/>
</dbReference>
<gene>
    <name evidence="5" type="ORF">MELIAE_LOCUS3203</name>
</gene>
<proteinExistence type="predicted"/>
<dbReference type="PROSITE" id="PS51029">
    <property type="entry name" value="MADF"/>
    <property type="match status" value="1"/>
</dbReference>
<name>A0A9P0AYL0_BRAAE</name>